<dbReference type="InterPro" id="IPR018687">
    <property type="entry name" value="DUF2177_membr"/>
</dbReference>
<evidence type="ECO:0000313" key="2">
    <source>
        <dbReference type="EMBL" id="GAA3869997.1"/>
    </source>
</evidence>
<feature type="transmembrane region" description="Helical" evidence="1">
    <location>
        <begin position="71"/>
        <end position="91"/>
    </location>
</feature>
<accession>A0ABP7K9D2</accession>
<protein>
    <submittedName>
        <fullName evidence="2">DUF2177 family protein</fullName>
    </submittedName>
</protein>
<comment type="caution">
    <text evidence="2">The sequence shown here is derived from an EMBL/GenBank/DDBJ whole genome shotgun (WGS) entry which is preliminary data.</text>
</comment>
<dbReference type="RefSeq" id="WP_344846897.1">
    <property type="nucleotide sequence ID" value="NZ_BAABDF010000007.1"/>
</dbReference>
<name>A0ABP7K9D2_9RHOB</name>
<sequence length="133" mass="14538">MQLITLYLSTAVVFLGIDAVFLRLVMRPIFESHLGDWLLDDFRVTAAAIFYLFYVAGVLFFVSLPALQGDGTLASTLFKGALLGLMAYGTYEFTNYAVLDRWHPSMVAVDVAWGAILTGSSAVIGLAITRVVH</sequence>
<dbReference type="Pfam" id="PF09945">
    <property type="entry name" value="DUF2177"/>
    <property type="match status" value="1"/>
</dbReference>
<evidence type="ECO:0000256" key="1">
    <source>
        <dbReference type="SAM" id="Phobius"/>
    </source>
</evidence>
<gene>
    <name evidence="2" type="ORF">GCM10022404_20000</name>
</gene>
<feature type="transmembrane region" description="Helical" evidence="1">
    <location>
        <begin position="7"/>
        <end position="26"/>
    </location>
</feature>
<proteinExistence type="predicted"/>
<dbReference type="Proteomes" id="UP001399917">
    <property type="component" value="Unassembled WGS sequence"/>
</dbReference>
<keyword evidence="1" id="KW-1133">Transmembrane helix</keyword>
<keyword evidence="1" id="KW-0812">Transmembrane</keyword>
<dbReference type="EMBL" id="BAABDF010000007">
    <property type="protein sequence ID" value="GAA3869997.1"/>
    <property type="molecule type" value="Genomic_DNA"/>
</dbReference>
<keyword evidence="1" id="KW-0472">Membrane</keyword>
<organism evidence="2 3">
    <name type="scientific">Celeribacter arenosi</name>
    <dbReference type="NCBI Taxonomy" id="792649"/>
    <lineage>
        <taxon>Bacteria</taxon>
        <taxon>Pseudomonadati</taxon>
        <taxon>Pseudomonadota</taxon>
        <taxon>Alphaproteobacteria</taxon>
        <taxon>Rhodobacterales</taxon>
        <taxon>Roseobacteraceae</taxon>
        <taxon>Celeribacter</taxon>
    </lineage>
</organism>
<feature type="transmembrane region" description="Helical" evidence="1">
    <location>
        <begin position="46"/>
        <end position="64"/>
    </location>
</feature>
<keyword evidence="3" id="KW-1185">Reference proteome</keyword>
<reference evidence="3" key="1">
    <citation type="journal article" date="2019" name="Int. J. Syst. Evol. Microbiol.">
        <title>The Global Catalogue of Microorganisms (GCM) 10K type strain sequencing project: providing services to taxonomists for standard genome sequencing and annotation.</title>
        <authorList>
            <consortium name="The Broad Institute Genomics Platform"/>
            <consortium name="The Broad Institute Genome Sequencing Center for Infectious Disease"/>
            <person name="Wu L."/>
            <person name="Ma J."/>
        </authorList>
    </citation>
    <scope>NUCLEOTIDE SEQUENCE [LARGE SCALE GENOMIC DNA]</scope>
    <source>
        <strain evidence="3">JCM 17190</strain>
    </source>
</reference>
<evidence type="ECO:0000313" key="3">
    <source>
        <dbReference type="Proteomes" id="UP001399917"/>
    </source>
</evidence>
<feature type="transmembrane region" description="Helical" evidence="1">
    <location>
        <begin position="111"/>
        <end position="132"/>
    </location>
</feature>